<keyword evidence="1 3" id="KW-0378">Hydrolase</keyword>
<evidence type="ECO:0000313" key="4">
    <source>
        <dbReference type="Proteomes" id="UP000325161"/>
    </source>
</evidence>
<name>A0A5C0B4T0_9BURK</name>
<dbReference type="KEGG" id="pacr:FXN63_20090"/>
<dbReference type="Gene3D" id="3.40.50.1820">
    <property type="entry name" value="alpha/beta hydrolase"/>
    <property type="match status" value="1"/>
</dbReference>
<dbReference type="RefSeq" id="WP_148816928.1">
    <property type="nucleotide sequence ID" value="NZ_CP043046.1"/>
</dbReference>
<dbReference type="PANTHER" id="PTHR48081:SF8">
    <property type="entry name" value="ALPHA_BETA HYDROLASE FOLD-3 DOMAIN-CONTAINING PROTEIN-RELATED"/>
    <property type="match status" value="1"/>
</dbReference>
<dbReference type="GO" id="GO:0016787">
    <property type="term" value="F:hydrolase activity"/>
    <property type="evidence" value="ECO:0007669"/>
    <property type="project" value="UniProtKB-KW"/>
</dbReference>
<dbReference type="SUPFAM" id="SSF53474">
    <property type="entry name" value="alpha/beta-Hydrolases"/>
    <property type="match status" value="1"/>
</dbReference>
<evidence type="ECO:0000313" key="3">
    <source>
        <dbReference type="EMBL" id="QEI07881.1"/>
    </source>
</evidence>
<dbReference type="OrthoDB" id="9794445at2"/>
<gene>
    <name evidence="3" type="ORF">FXN63_20090</name>
</gene>
<dbReference type="AlphaFoldDB" id="A0A5C0B4T0"/>
<feature type="domain" description="Alpha/beta hydrolase fold-3" evidence="2">
    <location>
        <begin position="93"/>
        <end position="295"/>
    </location>
</feature>
<evidence type="ECO:0000259" key="2">
    <source>
        <dbReference type="Pfam" id="PF07859"/>
    </source>
</evidence>
<dbReference type="Proteomes" id="UP000325161">
    <property type="component" value="Chromosome"/>
</dbReference>
<reference evidence="3 4" key="1">
    <citation type="submission" date="2019-08" db="EMBL/GenBank/DDBJ databases">
        <title>Amphibian skin-associated Pigmentiphaga: genome sequence and occurrence across geography and hosts.</title>
        <authorList>
            <person name="Bletz M.C."/>
            <person name="Bunk B."/>
            <person name="Sproeer C."/>
            <person name="Biwer P."/>
            <person name="Reiter S."/>
            <person name="Rabemananjara F.C.E."/>
            <person name="Schulz S."/>
            <person name="Overmann J."/>
            <person name="Vences M."/>
        </authorList>
    </citation>
    <scope>NUCLEOTIDE SEQUENCE [LARGE SCALE GENOMIC DNA]</scope>
    <source>
        <strain evidence="3 4">Mada1488</strain>
    </source>
</reference>
<evidence type="ECO:0000256" key="1">
    <source>
        <dbReference type="ARBA" id="ARBA00022801"/>
    </source>
</evidence>
<accession>A0A5C0B4T0</accession>
<dbReference type="EMBL" id="CP043046">
    <property type="protein sequence ID" value="QEI07881.1"/>
    <property type="molecule type" value="Genomic_DNA"/>
</dbReference>
<dbReference type="PANTHER" id="PTHR48081">
    <property type="entry name" value="AB HYDROLASE SUPERFAMILY PROTEIN C4A8.06C"/>
    <property type="match status" value="1"/>
</dbReference>
<dbReference type="InterPro" id="IPR050300">
    <property type="entry name" value="GDXG_lipolytic_enzyme"/>
</dbReference>
<dbReference type="InterPro" id="IPR013094">
    <property type="entry name" value="AB_hydrolase_3"/>
</dbReference>
<dbReference type="Pfam" id="PF07859">
    <property type="entry name" value="Abhydrolase_3"/>
    <property type="match status" value="1"/>
</dbReference>
<sequence length="320" mass="34702">MNQQADTTVPTLAPEVKEAQAQVKAAGIAASNVLTQPLAESRETNRIFQRFLNEPVPDVGRIVEHELTHLAHPVKVRLYYPASTASAALPAYLHVHGGGFAQGDINSLDRWKREIANDAGIVTVGLEYALSPEARYPVAIEQVIGALKWLRDQADVLGLDAERIAVGGDSAGGNLALNALLRLRDEADAFVKTGVIVYGMLSANHDSDSHRDLGDGRFGLSTEKLNWFWDQYTDSRQDPGVAPLYADVSNLPPLLLLAAALDPLLDDTLNLTKRLGSAGQKIVPRVYPGVPHGFIAMTRILPQARQARDDVVAHLKQHLA</sequence>
<keyword evidence="4" id="KW-1185">Reference proteome</keyword>
<protein>
    <submittedName>
        <fullName evidence="3">Alpha/beta hydrolase</fullName>
    </submittedName>
</protein>
<organism evidence="3 4">
    <name type="scientific">Pigmentiphaga aceris</name>
    <dbReference type="NCBI Taxonomy" id="1940612"/>
    <lineage>
        <taxon>Bacteria</taxon>
        <taxon>Pseudomonadati</taxon>
        <taxon>Pseudomonadota</taxon>
        <taxon>Betaproteobacteria</taxon>
        <taxon>Burkholderiales</taxon>
        <taxon>Alcaligenaceae</taxon>
        <taxon>Pigmentiphaga</taxon>
    </lineage>
</organism>
<dbReference type="InterPro" id="IPR029058">
    <property type="entry name" value="AB_hydrolase_fold"/>
</dbReference>
<proteinExistence type="predicted"/>